<dbReference type="InterPro" id="IPR002466">
    <property type="entry name" value="A_deamin"/>
</dbReference>
<dbReference type="Pfam" id="PF02137">
    <property type="entry name" value="A_deamin"/>
    <property type="match status" value="1"/>
</dbReference>
<dbReference type="GO" id="GO:0043829">
    <property type="term" value="F:tRNA-specific adenosine-37 deaminase activity"/>
    <property type="evidence" value="ECO:0007669"/>
    <property type="project" value="UniProtKB-EC"/>
</dbReference>
<dbReference type="Proteomes" id="UP000238479">
    <property type="component" value="Chromosome 1"/>
</dbReference>
<protein>
    <submittedName>
        <fullName evidence="3">Putative tRNA(Ala)(Adenine(37)) deaminase</fullName>
        <ecNumber evidence="3">3.5.4.34</ecNumber>
    </submittedName>
</protein>
<comment type="caution">
    <text evidence="3">The sequence shown here is derived from an EMBL/GenBank/DDBJ whole genome shotgun (WGS) entry which is preliminary data.</text>
</comment>
<name>A0A2P6SH17_ROSCH</name>
<keyword evidence="4" id="KW-1185">Reference proteome</keyword>
<feature type="region of interest" description="Disordered" evidence="1">
    <location>
        <begin position="1"/>
        <end position="21"/>
    </location>
</feature>
<dbReference type="SMART" id="SM00552">
    <property type="entry name" value="ADEAMc"/>
    <property type="match status" value="1"/>
</dbReference>
<dbReference type="OMA" id="HPKKITY"/>
<feature type="region of interest" description="Disordered" evidence="1">
    <location>
        <begin position="100"/>
        <end position="121"/>
    </location>
</feature>
<evidence type="ECO:0000256" key="1">
    <source>
        <dbReference type="SAM" id="MobiDB-lite"/>
    </source>
</evidence>
<dbReference type="PANTHER" id="PTHR10910">
    <property type="entry name" value="EUKARYOTE SPECIFIC DSRNA BINDING PROTEIN"/>
    <property type="match status" value="1"/>
</dbReference>
<feature type="domain" description="A to I editase" evidence="2">
    <location>
        <begin position="135"/>
        <end position="432"/>
    </location>
</feature>
<reference evidence="3 4" key="1">
    <citation type="journal article" date="2018" name="Nat. Genet.">
        <title>The Rosa genome provides new insights in the design of modern roses.</title>
        <authorList>
            <person name="Bendahmane M."/>
        </authorList>
    </citation>
    <scope>NUCLEOTIDE SEQUENCE [LARGE SCALE GENOMIC DNA]</scope>
    <source>
        <strain evidence="4">cv. Old Blush</strain>
    </source>
</reference>
<dbReference type="EC" id="3.5.4.34" evidence="3"/>
<feature type="compositionally biased region" description="Basic residues" evidence="1">
    <location>
        <begin position="110"/>
        <end position="121"/>
    </location>
</feature>
<dbReference type="PANTHER" id="PTHR10910:SF62">
    <property type="entry name" value="AT07585P-RELATED"/>
    <property type="match status" value="1"/>
</dbReference>
<evidence type="ECO:0000313" key="3">
    <source>
        <dbReference type="EMBL" id="PRQ57967.1"/>
    </source>
</evidence>
<organism evidence="3 4">
    <name type="scientific">Rosa chinensis</name>
    <name type="common">China rose</name>
    <dbReference type="NCBI Taxonomy" id="74649"/>
    <lineage>
        <taxon>Eukaryota</taxon>
        <taxon>Viridiplantae</taxon>
        <taxon>Streptophyta</taxon>
        <taxon>Embryophyta</taxon>
        <taxon>Tracheophyta</taxon>
        <taxon>Spermatophyta</taxon>
        <taxon>Magnoliopsida</taxon>
        <taxon>eudicotyledons</taxon>
        <taxon>Gunneridae</taxon>
        <taxon>Pentapetalae</taxon>
        <taxon>rosids</taxon>
        <taxon>fabids</taxon>
        <taxon>Rosales</taxon>
        <taxon>Rosaceae</taxon>
        <taxon>Rosoideae</taxon>
        <taxon>Rosoideae incertae sedis</taxon>
        <taxon>Rosa</taxon>
    </lineage>
</organism>
<dbReference type="GO" id="GO:0006396">
    <property type="term" value="P:RNA processing"/>
    <property type="evidence" value="ECO:0007669"/>
    <property type="project" value="InterPro"/>
</dbReference>
<dbReference type="GO" id="GO:0003725">
    <property type="term" value="F:double-stranded RNA binding"/>
    <property type="evidence" value="ECO:0007669"/>
    <property type="project" value="TreeGrafter"/>
</dbReference>
<dbReference type="GO" id="GO:0005730">
    <property type="term" value="C:nucleolus"/>
    <property type="evidence" value="ECO:0007669"/>
    <property type="project" value="TreeGrafter"/>
</dbReference>
<proteinExistence type="predicted"/>
<dbReference type="GO" id="GO:0006382">
    <property type="term" value="P:adenosine to inosine editing"/>
    <property type="evidence" value="ECO:0007669"/>
    <property type="project" value="TreeGrafter"/>
</dbReference>
<dbReference type="GO" id="GO:0003726">
    <property type="term" value="F:double-stranded RNA adenosine deaminase activity"/>
    <property type="evidence" value="ECO:0007669"/>
    <property type="project" value="TreeGrafter"/>
</dbReference>
<gene>
    <name evidence="3" type="ORF">RchiOBHm_Chr1g0354081</name>
</gene>
<dbReference type="STRING" id="74649.A0A2P6SH17"/>
<accession>A0A2P6SH17</accession>
<keyword evidence="3" id="KW-0378">Hydrolase</keyword>
<evidence type="ECO:0000259" key="2">
    <source>
        <dbReference type="PROSITE" id="PS50141"/>
    </source>
</evidence>
<evidence type="ECO:0000313" key="4">
    <source>
        <dbReference type="Proteomes" id="UP000238479"/>
    </source>
</evidence>
<dbReference type="GO" id="GO:0005737">
    <property type="term" value="C:cytoplasm"/>
    <property type="evidence" value="ECO:0007669"/>
    <property type="project" value="TreeGrafter"/>
</dbReference>
<dbReference type="EMBL" id="PDCK01000039">
    <property type="protein sequence ID" value="PRQ57967.1"/>
    <property type="molecule type" value="Genomic_DNA"/>
</dbReference>
<dbReference type="Gramene" id="PRQ57967">
    <property type="protein sequence ID" value="PRQ57967"/>
    <property type="gene ID" value="RchiOBHm_Chr1g0354081"/>
</dbReference>
<dbReference type="AlphaFoldDB" id="A0A2P6SH17"/>
<dbReference type="PROSITE" id="PS50141">
    <property type="entry name" value="A_DEAMIN_EDITASE"/>
    <property type="match status" value="1"/>
</dbReference>
<sequence length="437" mass="49277">MTSPRCFETPSFRPSSPDSDWGHKVSDKVLSVYNSLPKKGKPQGREVTVLAAFLLSSPLQGPLFSFFSSAFIETKHSLCIIDFELLIRIASCGIGNRNQMRRPFTPQPPRRYRQRFPRRGHRSPRFNQIQCLSQIYSRQRDNNGSKQLRSDDVKKFIFELDPDDGHGKYTMRKGWKLHMYISQLPCGIASPSSLMSPPKNISPSGGVHYWRSLMSDASQLIGTVQRKPGRGDTTLSVSCSDKIARWNVVGVQGALLSFFLQPVYLSSITVGQSPINSEKVLVADCLKQALHDRVLPLSSELISPFQPLLWEAPMPPKEFQHSETALITITCGYSICWNKSGLHEVILGTIGRKQGAAKGARSPSTESPICKKRLLEIFLSLRNECPTKIHVNEMSYREIKERAHEYNAMSKVLKRRHTFSNWLLKPPDLEAFSAMGE</sequence>